<evidence type="ECO:0000313" key="3">
    <source>
        <dbReference type="Proteomes" id="UP000642748"/>
    </source>
</evidence>
<evidence type="ECO:0000313" key="2">
    <source>
        <dbReference type="EMBL" id="GIH21653.1"/>
    </source>
</evidence>
<dbReference type="Pfam" id="PF13613">
    <property type="entry name" value="HTH_Tnp_4"/>
    <property type="match status" value="1"/>
</dbReference>
<sequence>MIADGRPGRQWALNLPDRVLLVAAYWRTNLTLRQIRPLFGISHAAAHCVADTIGPLLALAPG</sequence>
<dbReference type="AlphaFoldDB" id="A0A8J3R4R1"/>
<keyword evidence="3" id="KW-1185">Reference proteome</keyword>
<comment type="caution">
    <text evidence="2">The sequence shown here is derived from an EMBL/GenBank/DDBJ whole genome shotgun (WGS) entry which is preliminary data.</text>
</comment>
<protein>
    <recommendedName>
        <fullName evidence="1">Transposase Helix-turn-helix domain-containing protein</fullName>
    </recommendedName>
</protein>
<feature type="domain" description="Transposase Helix-turn-helix" evidence="1">
    <location>
        <begin position="11"/>
        <end position="59"/>
    </location>
</feature>
<dbReference type="Proteomes" id="UP000642748">
    <property type="component" value="Unassembled WGS sequence"/>
</dbReference>
<evidence type="ECO:0000259" key="1">
    <source>
        <dbReference type="Pfam" id="PF13613"/>
    </source>
</evidence>
<proteinExistence type="predicted"/>
<gene>
    <name evidence="2" type="ORF">Raf01_98250</name>
</gene>
<reference evidence="2" key="1">
    <citation type="submission" date="2021-01" db="EMBL/GenBank/DDBJ databases">
        <title>Whole genome shotgun sequence of Rugosimonospora africana NBRC 104875.</title>
        <authorList>
            <person name="Komaki H."/>
            <person name="Tamura T."/>
        </authorList>
    </citation>
    <scope>NUCLEOTIDE SEQUENCE</scope>
    <source>
        <strain evidence="2">NBRC 104875</strain>
    </source>
</reference>
<dbReference type="EMBL" id="BONZ01000153">
    <property type="protein sequence ID" value="GIH21653.1"/>
    <property type="molecule type" value="Genomic_DNA"/>
</dbReference>
<accession>A0A8J3R4R1</accession>
<organism evidence="2 3">
    <name type="scientific">Rugosimonospora africana</name>
    <dbReference type="NCBI Taxonomy" id="556532"/>
    <lineage>
        <taxon>Bacteria</taxon>
        <taxon>Bacillati</taxon>
        <taxon>Actinomycetota</taxon>
        <taxon>Actinomycetes</taxon>
        <taxon>Micromonosporales</taxon>
        <taxon>Micromonosporaceae</taxon>
        <taxon>Rugosimonospora</taxon>
    </lineage>
</organism>
<name>A0A8J3R4R1_9ACTN</name>
<dbReference type="InterPro" id="IPR027805">
    <property type="entry name" value="Transposase_HTH_dom"/>
</dbReference>